<reference evidence="2 3" key="1">
    <citation type="submission" date="2016-10" db="EMBL/GenBank/DDBJ databases">
        <authorList>
            <person name="de Groot N.N."/>
        </authorList>
    </citation>
    <scope>NUCLEOTIDE SEQUENCE [LARGE SCALE GENOMIC DNA]</scope>
    <source>
        <strain evidence="2 3">DSM 16981</strain>
    </source>
</reference>
<feature type="domain" description="YlxR" evidence="1">
    <location>
        <begin position="9"/>
        <end position="83"/>
    </location>
</feature>
<evidence type="ECO:0000313" key="2">
    <source>
        <dbReference type="EMBL" id="SDM05706.1"/>
    </source>
</evidence>
<accession>A0A1G9Q3X6</accession>
<dbReference type="InterPro" id="IPR007393">
    <property type="entry name" value="YlxR_dom"/>
</dbReference>
<sequence length="86" mass="9909">MKKKKVPLRICVGCQEPKNKKEMIRIVLTPEGNVEIDKTGKKSGRGAYICATNECLEKAYKEHRLERSLKTKVSDEIYETLKQELL</sequence>
<organism evidence="2 3">
    <name type="scientific">Megasphaera paucivorans</name>
    <dbReference type="NCBI Taxonomy" id="349095"/>
    <lineage>
        <taxon>Bacteria</taxon>
        <taxon>Bacillati</taxon>
        <taxon>Bacillota</taxon>
        <taxon>Negativicutes</taxon>
        <taxon>Veillonellales</taxon>
        <taxon>Veillonellaceae</taxon>
        <taxon>Megasphaera</taxon>
    </lineage>
</organism>
<dbReference type="InterPro" id="IPR035931">
    <property type="entry name" value="YlxR-like_sf"/>
</dbReference>
<proteinExistence type="predicted"/>
<protein>
    <recommendedName>
        <fullName evidence="1">YlxR domain-containing protein</fullName>
    </recommendedName>
</protein>
<dbReference type="AlphaFoldDB" id="A0A1G9Q3X6"/>
<evidence type="ECO:0000259" key="1">
    <source>
        <dbReference type="Pfam" id="PF04296"/>
    </source>
</evidence>
<dbReference type="CDD" id="cd00279">
    <property type="entry name" value="YlxR"/>
    <property type="match status" value="1"/>
</dbReference>
<dbReference type="STRING" id="349095.SAMN05660299_00102"/>
<keyword evidence="3" id="KW-1185">Reference proteome</keyword>
<dbReference type="PANTHER" id="PTHR34215">
    <property type="entry name" value="BLL0784 PROTEIN"/>
    <property type="match status" value="1"/>
</dbReference>
<dbReference type="PANTHER" id="PTHR34215:SF1">
    <property type="entry name" value="YLXR DOMAIN-CONTAINING PROTEIN"/>
    <property type="match status" value="1"/>
</dbReference>
<gene>
    <name evidence="2" type="ORF">SAMN05660299_00102</name>
</gene>
<dbReference type="EMBL" id="FNHQ01000001">
    <property type="protein sequence ID" value="SDM05706.1"/>
    <property type="molecule type" value="Genomic_DNA"/>
</dbReference>
<evidence type="ECO:0000313" key="3">
    <source>
        <dbReference type="Proteomes" id="UP000199309"/>
    </source>
</evidence>
<dbReference type="Gene3D" id="3.30.1230.10">
    <property type="entry name" value="YlxR-like"/>
    <property type="match status" value="1"/>
</dbReference>
<name>A0A1G9Q3X6_9FIRM</name>
<dbReference type="Pfam" id="PF04296">
    <property type="entry name" value="YlxR"/>
    <property type="match status" value="1"/>
</dbReference>
<dbReference type="NCBIfam" id="NF047356">
    <property type="entry name" value="RNA_bind_RnpM"/>
    <property type="match status" value="1"/>
</dbReference>
<dbReference type="Proteomes" id="UP000199309">
    <property type="component" value="Unassembled WGS sequence"/>
</dbReference>
<dbReference type="SUPFAM" id="SSF64376">
    <property type="entry name" value="YlxR-like"/>
    <property type="match status" value="1"/>
</dbReference>
<dbReference type="InterPro" id="IPR037465">
    <property type="entry name" value="YlxR"/>
</dbReference>
<dbReference type="OrthoDB" id="9813251at2"/>
<dbReference type="RefSeq" id="WP_091647235.1">
    <property type="nucleotide sequence ID" value="NZ_FNHQ01000001.1"/>
</dbReference>